<organism evidence="7 8">
    <name type="scientific">Brassica napus</name>
    <name type="common">Rape</name>
    <dbReference type="NCBI Taxonomy" id="3708"/>
    <lineage>
        <taxon>Eukaryota</taxon>
        <taxon>Viridiplantae</taxon>
        <taxon>Streptophyta</taxon>
        <taxon>Embryophyta</taxon>
        <taxon>Tracheophyta</taxon>
        <taxon>Spermatophyta</taxon>
        <taxon>Magnoliopsida</taxon>
        <taxon>eudicotyledons</taxon>
        <taxon>Gunneridae</taxon>
        <taxon>Pentapetalae</taxon>
        <taxon>rosids</taxon>
        <taxon>malvids</taxon>
        <taxon>Brassicales</taxon>
        <taxon>Brassicaceae</taxon>
        <taxon>Brassiceae</taxon>
        <taxon>Brassica</taxon>
    </lineage>
</organism>
<feature type="chain" id="PRO_5045163757" evidence="6">
    <location>
        <begin position="21"/>
        <end position="329"/>
    </location>
</feature>
<feature type="signal peptide" evidence="6">
    <location>
        <begin position="1"/>
        <end position="20"/>
    </location>
</feature>
<dbReference type="InterPro" id="IPR043358">
    <property type="entry name" value="GNL1-like"/>
</dbReference>
<dbReference type="PANTHER" id="PTHR45709:SF2">
    <property type="entry name" value="LARGE SUBUNIT GTPASE 1 HOMOLOG"/>
    <property type="match status" value="1"/>
</dbReference>
<evidence type="ECO:0000256" key="2">
    <source>
        <dbReference type="ARBA" id="ARBA00022741"/>
    </source>
</evidence>
<gene>
    <name evidence="7" type="ORF">HID58_063708</name>
</gene>
<evidence type="ECO:0000313" key="7">
    <source>
        <dbReference type="EMBL" id="KAH0854572.1"/>
    </source>
</evidence>
<evidence type="ECO:0000256" key="6">
    <source>
        <dbReference type="SAM" id="SignalP"/>
    </source>
</evidence>
<dbReference type="EMBL" id="JAGKQM010000368">
    <property type="protein sequence ID" value="KAH0854572.1"/>
    <property type="molecule type" value="Genomic_DNA"/>
</dbReference>
<evidence type="ECO:0000256" key="4">
    <source>
        <dbReference type="ARBA" id="ARBA00023134"/>
    </source>
</evidence>
<keyword evidence="1" id="KW-0963">Cytoplasm</keyword>
<keyword evidence="6" id="KW-0732">Signal</keyword>
<feature type="region of interest" description="Disordered" evidence="5">
    <location>
        <begin position="24"/>
        <end position="45"/>
    </location>
</feature>
<evidence type="ECO:0000256" key="3">
    <source>
        <dbReference type="ARBA" id="ARBA00022801"/>
    </source>
</evidence>
<comment type="caution">
    <text evidence="7">The sequence shown here is derived from an EMBL/GenBank/DDBJ whole genome shotgun (WGS) entry which is preliminary data.</text>
</comment>
<feature type="compositionally biased region" description="Pro residues" evidence="5">
    <location>
        <begin position="26"/>
        <end position="39"/>
    </location>
</feature>
<sequence>SRRFIDLSLLGCCFFSTTLFLHSRPRPPPPPVPSNPAHPNPNSISARIHDDLDPPLLFFLIPLEFYHLCLFDFKCRKKEHERALLKLILCNPPQLLRIMTSRDSSHDEDFSKVTEVRFSLVDGTGGIDYKRRVNESFDAREMESVQSLALFAAGCSLNAEELAISKLGLPRPPRISEMSVEELDANEKQAFLNWRRMFVRLEENEKLVLTPFEKNLDIWRQLWRVLERSDLIVMVVDARDVLVPALQKRDIIARAKTGTAKTVTGNTTLDVKAERAEGRRCSHTSEIHAKAKKGMGAQGFDLVPLFSIALFIFSSDVCVRFDENVDCLW</sequence>
<dbReference type="Proteomes" id="UP000824890">
    <property type="component" value="Unassembled WGS sequence"/>
</dbReference>
<evidence type="ECO:0000256" key="1">
    <source>
        <dbReference type="ARBA" id="ARBA00022490"/>
    </source>
</evidence>
<accession>A0ABQ7XF39</accession>
<keyword evidence="2" id="KW-0547">Nucleotide-binding</keyword>
<feature type="non-terminal residue" evidence="7">
    <location>
        <position position="1"/>
    </location>
</feature>
<keyword evidence="4" id="KW-0342">GTP-binding</keyword>
<evidence type="ECO:0000256" key="5">
    <source>
        <dbReference type="SAM" id="MobiDB-lite"/>
    </source>
</evidence>
<keyword evidence="3" id="KW-0378">Hydrolase</keyword>
<name>A0ABQ7XF39_BRANA</name>
<dbReference type="PANTHER" id="PTHR45709">
    <property type="entry name" value="LARGE SUBUNIT GTPASE 1 HOMOLOG-RELATED"/>
    <property type="match status" value="1"/>
</dbReference>
<protein>
    <submittedName>
        <fullName evidence="7">Uncharacterized protein</fullName>
    </submittedName>
</protein>
<keyword evidence="8" id="KW-1185">Reference proteome</keyword>
<proteinExistence type="predicted"/>
<reference evidence="7 8" key="1">
    <citation type="submission" date="2021-05" db="EMBL/GenBank/DDBJ databases">
        <title>Genome Assembly of Synthetic Allotetraploid Brassica napus Reveals Homoeologous Exchanges between Subgenomes.</title>
        <authorList>
            <person name="Davis J.T."/>
        </authorList>
    </citation>
    <scope>NUCLEOTIDE SEQUENCE [LARGE SCALE GENOMIC DNA]</scope>
    <source>
        <strain evidence="8">cv. Da-Ae</strain>
        <tissue evidence="7">Seedling</tissue>
    </source>
</reference>
<evidence type="ECO:0000313" key="8">
    <source>
        <dbReference type="Proteomes" id="UP000824890"/>
    </source>
</evidence>